<feature type="domain" description="AMP-binding enzyme C-terminal" evidence="8">
    <location>
        <begin position="340"/>
        <end position="417"/>
    </location>
</feature>
<dbReference type="InterPro" id="IPR045851">
    <property type="entry name" value="AMP-bd_C_sf"/>
</dbReference>
<dbReference type="InterPro" id="IPR042099">
    <property type="entry name" value="ANL_N_sf"/>
</dbReference>
<organism evidence="9 10">
    <name type="scientific">Paenibacillus wenxiniae</name>
    <dbReference type="NCBI Taxonomy" id="1636843"/>
    <lineage>
        <taxon>Bacteria</taxon>
        <taxon>Bacillati</taxon>
        <taxon>Bacillota</taxon>
        <taxon>Bacilli</taxon>
        <taxon>Bacillales</taxon>
        <taxon>Paenibacillaceae</taxon>
        <taxon>Paenibacillus</taxon>
    </lineage>
</organism>
<evidence type="ECO:0000259" key="7">
    <source>
        <dbReference type="Pfam" id="PF00501"/>
    </source>
</evidence>
<evidence type="ECO:0000313" key="9">
    <source>
        <dbReference type="EMBL" id="MFD1885631.1"/>
    </source>
</evidence>
<evidence type="ECO:0000256" key="2">
    <source>
        <dbReference type="ARBA" id="ARBA00005005"/>
    </source>
</evidence>
<evidence type="ECO:0000259" key="8">
    <source>
        <dbReference type="Pfam" id="PF13193"/>
    </source>
</evidence>
<dbReference type="InterPro" id="IPR000873">
    <property type="entry name" value="AMP-dep_synth/lig_dom"/>
</dbReference>
<dbReference type="Pfam" id="PF00501">
    <property type="entry name" value="AMP-binding"/>
    <property type="match status" value="1"/>
</dbReference>
<dbReference type="PANTHER" id="PTHR43767">
    <property type="entry name" value="LONG-CHAIN-FATTY-ACID--COA LIGASE"/>
    <property type="match status" value="1"/>
</dbReference>
<comment type="pathway">
    <text evidence="2">Lipid metabolism; fatty acid beta-oxidation.</text>
</comment>
<dbReference type="EC" id="6.2.1.3" evidence="4"/>
<keyword evidence="10" id="KW-1185">Reference proteome</keyword>
<evidence type="ECO:0000313" key="10">
    <source>
        <dbReference type="Proteomes" id="UP001597233"/>
    </source>
</evidence>
<evidence type="ECO:0000256" key="6">
    <source>
        <dbReference type="ARBA" id="ARBA00042773"/>
    </source>
</evidence>
<keyword evidence="3" id="KW-0436">Ligase</keyword>
<reference evidence="10" key="1">
    <citation type="journal article" date="2019" name="Int. J. Syst. Evol. Microbiol.">
        <title>The Global Catalogue of Microorganisms (GCM) 10K type strain sequencing project: providing services to taxonomists for standard genome sequencing and annotation.</title>
        <authorList>
            <consortium name="The Broad Institute Genomics Platform"/>
            <consortium name="The Broad Institute Genome Sequencing Center for Infectious Disease"/>
            <person name="Wu L."/>
            <person name="Ma J."/>
        </authorList>
    </citation>
    <scope>NUCLEOTIDE SEQUENCE [LARGE SCALE GENOMIC DNA]</scope>
    <source>
        <strain evidence="10">CCUG 54950</strain>
    </source>
</reference>
<comment type="subcellular location">
    <subcellularLocation>
        <location evidence="1">Membrane</location>
        <topology evidence="1">Peripheral membrane protein</topology>
    </subcellularLocation>
</comment>
<dbReference type="InterPro" id="IPR050237">
    <property type="entry name" value="ATP-dep_AMP-bd_enzyme"/>
</dbReference>
<gene>
    <name evidence="9" type="ORF">ACFSC9_08830</name>
</gene>
<dbReference type="SUPFAM" id="SSF56801">
    <property type="entry name" value="Acetyl-CoA synthetase-like"/>
    <property type="match status" value="1"/>
</dbReference>
<proteinExistence type="predicted"/>
<name>A0ABW4RHG4_9BACL</name>
<protein>
    <recommendedName>
        <fullName evidence="5">Long-chain-fatty-acid--CoA ligase</fullName>
        <ecNumber evidence="4">6.2.1.3</ecNumber>
    </recommendedName>
    <alternativeName>
        <fullName evidence="6">Long-chain acyl-CoA synthetase</fullName>
    </alternativeName>
</protein>
<dbReference type="EMBL" id="JBHUEH010000013">
    <property type="protein sequence ID" value="MFD1885631.1"/>
    <property type="molecule type" value="Genomic_DNA"/>
</dbReference>
<dbReference type="RefSeq" id="WP_347326744.1">
    <property type="nucleotide sequence ID" value="NZ_JBCGUH010000015.1"/>
</dbReference>
<sequence length="424" mass="48239">MNTGNQNDVFLIHDDKKYTYADLWRQLNSITVCNRYVYIQHNDPYRVFIAIIHSLIYEYPIELLDGDFSESELLRLGLSQEMILTDASPLAKQSNKNLDSWHALAELLNERLVSSTWSISLFTSGSTGIPKRVTHHLKSLARNVKHSVQFQGHIWAFAYNPTHIAGIQVFLQAIWNRNQIVYVFDQPINQVPDQLDSCSVSHISATATYYRTLLPYLKIEIASMQRVTLGGEKFDLKLVKKLESYFPHAQFRNIYASTEAGSLFTSAGDIFQIKKTNQHQVRILEGQLYIHRSVMGTSPVDSEWYATGDLVEQLSEVEFKFVSRDSETINVGGYKVNVLEVESVLLEFPGITDVRVVPKANKVTGYILTAEVVKKADTDDATLKKNIKQYAAEHLQAWKVPRIISIVPEIPQSRSGKKSRINNE</sequence>
<dbReference type="Gene3D" id="3.40.50.12780">
    <property type="entry name" value="N-terminal domain of ligase-like"/>
    <property type="match status" value="1"/>
</dbReference>
<dbReference type="InterPro" id="IPR025110">
    <property type="entry name" value="AMP-bd_C"/>
</dbReference>
<dbReference type="PANTHER" id="PTHR43767:SF8">
    <property type="entry name" value="LONG-CHAIN-FATTY-ACID--COA LIGASE"/>
    <property type="match status" value="1"/>
</dbReference>
<dbReference type="Proteomes" id="UP001597233">
    <property type="component" value="Unassembled WGS sequence"/>
</dbReference>
<dbReference type="Gene3D" id="3.30.300.30">
    <property type="match status" value="1"/>
</dbReference>
<evidence type="ECO:0000256" key="4">
    <source>
        <dbReference type="ARBA" id="ARBA00026121"/>
    </source>
</evidence>
<evidence type="ECO:0000256" key="3">
    <source>
        <dbReference type="ARBA" id="ARBA00022598"/>
    </source>
</evidence>
<dbReference type="Pfam" id="PF13193">
    <property type="entry name" value="AMP-binding_C"/>
    <property type="match status" value="1"/>
</dbReference>
<accession>A0ABW4RHG4</accession>
<evidence type="ECO:0000256" key="5">
    <source>
        <dbReference type="ARBA" id="ARBA00039545"/>
    </source>
</evidence>
<feature type="domain" description="AMP-dependent synthetase/ligase" evidence="7">
    <location>
        <begin position="107"/>
        <end position="266"/>
    </location>
</feature>
<comment type="caution">
    <text evidence="9">The sequence shown here is derived from an EMBL/GenBank/DDBJ whole genome shotgun (WGS) entry which is preliminary data.</text>
</comment>
<evidence type="ECO:0000256" key="1">
    <source>
        <dbReference type="ARBA" id="ARBA00004170"/>
    </source>
</evidence>